<dbReference type="PROSITE" id="PS50011">
    <property type="entry name" value="PROTEIN_KINASE_DOM"/>
    <property type="match status" value="1"/>
</dbReference>
<keyword evidence="4" id="KW-0723">Serine/threonine-protein kinase</keyword>
<evidence type="ECO:0000256" key="6">
    <source>
        <dbReference type="ARBA" id="ARBA00022679"/>
    </source>
</evidence>
<feature type="compositionally biased region" description="Acidic residues" evidence="14">
    <location>
        <begin position="444"/>
        <end position="457"/>
    </location>
</feature>
<dbReference type="RefSeq" id="XP_022465861.1">
    <property type="nucleotide sequence ID" value="XM_022609468.1"/>
</dbReference>
<dbReference type="KEGG" id="kng:KNAG_0H02020"/>
<evidence type="ECO:0000256" key="2">
    <source>
        <dbReference type="ARBA" id="ARBA00012513"/>
    </source>
</evidence>
<dbReference type="EMBL" id="HE978321">
    <property type="protein sequence ID" value="CCK71616.1"/>
    <property type="molecule type" value="Genomic_DNA"/>
</dbReference>
<dbReference type="STRING" id="1071383.J7S9P0"/>
<dbReference type="GO" id="GO:0005524">
    <property type="term" value="F:ATP binding"/>
    <property type="evidence" value="ECO:0007669"/>
    <property type="project" value="UniProtKB-KW"/>
</dbReference>
<keyword evidence="8" id="KW-0418">Kinase</keyword>
<dbReference type="Proteomes" id="UP000006310">
    <property type="component" value="Chromosome 8"/>
</dbReference>
<dbReference type="OrthoDB" id="2018507at2759"/>
<dbReference type="FunFam" id="1.10.510.10:FF:000441">
    <property type="entry name" value="Serine/threonine protein kinase"/>
    <property type="match status" value="1"/>
</dbReference>
<feature type="compositionally biased region" description="Low complexity" evidence="14">
    <location>
        <begin position="458"/>
        <end position="470"/>
    </location>
</feature>
<dbReference type="CDD" id="cd14037">
    <property type="entry name" value="STKc_NAK_like"/>
    <property type="match status" value="1"/>
</dbReference>
<dbReference type="PANTHER" id="PTHR22967:SF57">
    <property type="entry name" value="AUXILIN, ISOFORM A-RELATED"/>
    <property type="match status" value="1"/>
</dbReference>
<sequence>MNQPNISTYPQGTTLTVGSHQVQIIKYLTAGGFAQIYQTTISPIDPFSGTNIACLKRVIVPDKPSLNVLRAEVDAMKLLRNNRCVVSYIDSHAAKSSFQNGTYEVFLLMEYCENGGLINFLNSRLQNRLKESEVVNIMWSVSQGVAAMHALQPPLVHRDIKIENVLLSKNNEFKLCDFGSVSGPIRPPSNPQELALVQNDIMRNTTAQYRSPEMIDMSRGFPIDEKSDIWALGVFLYKICYYTTPFEKSGEAGILTSRYEFPAFPAYSDRLRHLISKLLAVQPNHRPNIYDVVKELSDMKNISCPIINFYLKPNMTDASNNIQHLHSIMNNTNTSTVQIQQQQLQLQLRQQQQVKVCRQQTPSQIEAPQLYMVTGSGDPLSNESLEGADMPVLSRSRSSGALKPMALNSHRKYYEHNLNNQPQTPALPEKSQRQVLNKPIVLEDIDLSSSSEDDDTEGSSIDDNIINSINLPPNANKRLGGRRSVSIFNPKNDTDLKHITKANEKSKESSGPKKVFSKEEVRKRMMEKLKEKDKGKNTTEPVSRSISTTPRKAPKGPPVPHKPDRLRPVLPSKPAFLSGKRVQDISDAINSK</sequence>
<evidence type="ECO:0000256" key="5">
    <source>
        <dbReference type="ARBA" id="ARBA00022553"/>
    </source>
</evidence>
<feature type="region of interest" description="Disordered" evidence="14">
    <location>
        <begin position="444"/>
        <end position="592"/>
    </location>
</feature>
<feature type="compositionally biased region" description="Basic and acidic residues" evidence="14">
    <location>
        <begin position="492"/>
        <end position="537"/>
    </location>
</feature>
<evidence type="ECO:0000256" key="12">
    <source>
        <dbReference type="ARBA" id="ARBA00048679"/>
    </source>
</evidence>
<evidence type="ECO:0000256" key="13">
    <source>
        <dbReference type="ARBA" id="ARBA00065090"/>
    </source>
</evidence>
<evidence type="ECO:0000256" key="11">
    <source>
        <dbReference type="ARBA" id="ARBA00047899"/>
    </source>
</evidence>
<dbReference type="PANTHER" id="PTHR22967">
    <property type="entry name" value="SERINE/THREONINE PROTEIN KINASE"/>
    <property type="match status" value="1"/>
</dbReference>
<dbReference type="GO" id="GO:0004674">
    <property type="term" value="F:protein serine/threonine kinase activity"/>
    <property type="evidence" value="ECO:0007669"/>
    <property type="project" value="UniProtKB-KW"/>
</dbReference>
<dbReference type="EC" id="2.7.11.1" evidence="2"/>
<evidence type="ECO:0000256" key="3">
    <source>
        <dbReference type="ARBA" id="ARBA00022490"/>
    </source>
</evidence>
<comment type="catalytic activity">
    <reaction evidence="12">
        <text>L-seryl-[protein] + ATP = O-phospho-L-seryl-[protein] + ADP + H(+)</text>
        <dbReference type="Rhea" id="RHEA:17989"/>
        <dbReference type="Rhea" id="RHEA-COMP:9863"/>
        <dbReference type="Rhea" id="RHEA-COMP:11604"/>
        <dbReference type="ChEBI" id="CHEBI:15378"/>
        <dbReference type="ChEBI" id="CHEBI:29999"/>
        <dbReference type="ChEBI" id="CHEBI:30616"/>
        <dbReference type="ChEBI" id="CHEBI:83421"/>
        <dbReference type="ChEBI" id="CHEBI:456216"/>
        <dbReference type="EC" id="2.7.11.1"/>
    </reaction>
</comment>
<name>J7S9P0_HUIN7</name>
<evidence type="ECO:0000313" key="16">
    <source>
        <dbReference type="EMBL" id="CCK71616.1"/>
    </source>
</evidence>
<organism evidence="16 17">
    <name type="scientific">Huiozyma naganishii (strain ATCC MYA-139 / BCRC 22969 / CBS 8797 / KCTC 17520 / NBRC 10181 / NCYC 3082 / Yp74L-3)</name>
    <name type="common">Yeast</name>
    <name type="synonym">Kazachstania naganishii</name>
    <dbReference type="NCBI Taxonomy" id="1071383"/>
    <lineage>
        <taxon>Eukaryota</taxon>
        <taxon>Fungi</taxon>
        <taxon>Dikarya</taxon>
        <taxon>Ascomycota</taxon>
        <taxon>Saccharomycotina</taxon>
        <taxon>Saccharomycetes</taxon>
        <taxon>Saccharomycetales</taxon>
        <taxon>Saccharomycetaceae</taxon>
        <taxon>Huiozyma</taxon>
    </lineage>
</organism>
<keyword evidence="5" id="KW-0597">Phosphoprotein</keyword>
<dbReference type="SMART" id="SM00220">
    <property type="entry name" value="S_TKc"/>
    <property type="match status" value="1"/>
</dbReference>
<dbReference type="GO" id="GO:0000147">
    <property type="term" value="P:actin cortical patch assembly"/>
    <property type="evidence" value="ECO:0007669"/>
    <property type="project" value="TreeGrafter"/>
</dbReference>
<keyword evidence="3" id="KW-0963">Cytoplasm</keyword>
<comment type="subcellular location">
    <subcellularLocation>
        <location evidence="1">Cytoplasm</location>
        <location evidence="1">Cytoskeleton</location>
        <location evidence="1">Actin patch</location>
    </subcellularLocation>
</comment>
<dbReference type="SUPFAM" id="SSF56112">
    <property type="entry name" value="Protein kinase-like (PK-like)"/>
    <property type="match status" value="1"/>
</dbReference>
<evidence type="ECO:0000259" key="15">
    <source>
        <dbReference type="PROSITE" id="PS50011"/>
    </source>
</evidence>
<dbReference type="PROSITE" id="PS00108">
    <property type="entry name" value="PROTEIN_KINASE_ST"/>
    <property type="match status" value="1"/>
</dbReference>
<protein>
    <recommendedName>
        <fullName evidence="2">non-specific serine/threonine protein kinase</fullName>
        <ecNumber evidence="2">2.7.11.1</ecNumber>
    </recommendedName>
</protein>
<dbReference type="GeneID" id="34527348"/>
<gene>
    <name evidence="16" type="primary">KNAG0H02020</name>
    <name evidence="16" type="ordered locus">KNAG_0H02020</name>
</gene>
<keyword evidence="9" id="KW-0067">ATP-binding</keyword>
<dbReference type="Pfam" id="PF00069">
    <property type="entry name" value="Pkinase"/>
    <property type="match status" value="1"/>
</dbReference>
<evidence type="ECO:0000256" key="9">
    <source>
        <dbReference type="ARBA" id="ARBA00022840"/>
    </source>
</evidence>
<evidence type="ECO:0000256" key="1">
    <source>
        <dbReference type="ARBA" id="ARBA00004134"/>
    </source>
</evidence>
<dbReference type="HOGENOM" id="CLU_011638_3_0_1"/>
<keyword evidence="7" id="KW-0547">Nucleotide-binding</keyword>
<dbReference type="AlphaFoldDB" id="J7S9P0"/>
<evidence type="ECO:0000256" key="14">
    <source>
        <dbReference type="SAM" id="MobiDB-lite"/>
    </source>
</evidence>
<dbReference type="GO" id="GO:2000369">
    <property type="term" value="P:regulation of clathrin-dependent endocytosis"/>
    <property type="evidence" value="ECO:0007669"/>
    <property type="project" value="EnsemblFungi"/>
</dbReference>
<dbReference type="InterPro" id="IPR008271">
    <property type="entry name" value="Ser/Thr_kinase_AS"/>
</dbReference>
<evidence type="ECO:0000256" key="10">
    <source>
        <dbReference type="ARBA" id="ARBA00023212"/>
    </source>
</evidence>
<dbReference type="GO" id="GO:0030479">
    <property type="term" value="C:actin cortical patch"/>
    <property type="evidence" value="ECO:0007669"/>
    <property type="project" value="UniProtKB-SubCell"/>
</dbReference>
<evidence type="ECO:0000256" key="8">
    <source>
        <dbReference type="ARBA" id="ARBA00022777"/>
    </source>
</evidence>
<accession>J7S9P0</accession>
<evidence type="ECO:0000256" key="7">
    <source>
        <dbReference type="ARBA" id="ARBA00022741"/>
    </source>
</evidence>
<evidence type="ECO:0000313" key="17">
    <source>
        <dbReference type="Proteomes" id="UP000006310"/>
    </source>
</evidence>
<reference evidence="17" key="2">
    <citation type="submission" date="2012-08" db="EMBL/GenBank/DDBJ databases">
        <title>Genome sequence of Kazachstania naganishii.</title>
        <authorList>
            <person name="Gordon J.L."/>
            <person name="Armisen D."/>
            <person name="Proux-Wera E."/>
            <person name="OhEigeartaigh S.S."/>
            <person name="Byrne K.P."/>
            <person name="Wolfe K.H."/>
        </authorList>
    </citation>
    <scope>NUCLEOTIDE SEQUENCE [LARGE SCALE GENOMIC DNA]</scope>
    <source>
        <strain evidence="17">ATCC MYA-139 / BCRC 22969 / CBS 8797 / CCRC 22969 / KCTC 17520 / NBRC 10181 / NCYC 3082</strain>
    </source>
</reference>
<feature type="domain" description="Protein kinase" evidence="15">
    <location>
        <begin position="22"/>
        <end position="311"/>
    </location>
</feature>
<dbReference type="InterPro" id="IPR000719">
    <property type="entry name" value="Prot_kinase_dom"/>
</dbReference>
<dbReference type="Gene3D" id="1.10.510.10">
    <property type="entry name" value="Transferase(Phosphotransferase) domain 1"/>
    <property type="match status" value="1"/>
</dbReference>
<keyword evidence="10" id="KW-0206">Cytoskeleton</keyword>
<dbReference type="eggNOG" id="KOG1989">
    <property type="taxonomic scope" value="Eukaryota"/>
</dbReference>
<dbReference type="GO" id="GO:0007015">
    <property type="term" value="P:actin filament organization"/>
    <property type="evidence" value="ECO:0007669"/>
    <property type="project" value="EnsemblFungi"/>
</dbReference>
<dbReference type="InterPro" id="IPR011009">
    <property type="entry name" value="Kinase-like_dom_sf"/>
</dbReference>
<reference evidence="16 17" key="1">
    <citation type="journal article" date="2011" name="Proc. Natl. Acad. Sci. U.S.A.">
        <title>Evolutionary erosion of yeast sex chromosomes by mating-type switching accidents.</title>
        <authorList>
            <person name="Gordon J.L."/>
            <person name="Armisen D."/>
            <person name="Proux-Wera E."/>
            <person name="Oheigeartaigh S.S."/>
            <person name="Byrne K.P."/>
            <person name="Wolfe K.H."/>
        </authorList>
    </citation>
    <scope>NUCLEOTIDE SEQUENCE [LARGE SCALE GENOMIC DNA]</scope>
    <source>
        <strain evidence="17">ATCC MYA-139 / BCRC 22969 / CBS 8797 / CCRC 22969 / KCTC 17520 / NBRC 10181 / NCYC 3082</strain>
    </source>
</reference>
<proteinExistence type="predicted"/>
<feature type="compositionally biased region" description="Polar residues" evidence="14">
    <location>
        <begin position="538"/>
        <end position="550"/>
    </location>
</feature>
<keyword evidence="17" id="KW-1185">Reference proteome</keyword>
<evidence type="ECO:0000256" key="4">
    <source>
        <dbReference type="ARBA" id="ARBA00022527"/>
    </source>
</evidence>
<comment type="catalytic activity">
    <reaction evidence="11">
        <text>L-threonyl-[protein] + ATP = O-phospho-L-threonyl-[protein] + ADP + H(+)</text>
        <dbReference type="Rhea" id="RHEA:46608"/>
        <dbReference type="Rhea" id="RHEA-COMP:11060"/>
        <dbReference type="Rhea" id="RHEA-COMP:11605"/>
        <dbReference type="ChEBI" id="CHEBI:15378"/>
        <dbReference type="ChEBI" id="CHEBI:30013"/>
        <dbReference type="ChEBI" id="CHEBI:30616"/>
        <dbReference type="ChEBI" id="CHEBI:61977"/>
        <dbReference type="ChEBI" id="CHEBI:456216"/>
        <dbReference type="EC" id="2.7.11.1"/>
    </reaction>
</comment>
<comment type="subunit">
    <text evidence="13">Interacts with ABP1, which is required for proper actin patch localization.</text>
</comment>
<keyword evidence="6" id="KW-0808">Transferase</keyword>